<keyword evidence="13" id="KW-0812">Transmembrane</keyword>
<dbReference type="InterPro" id="IPR011123">
    <property type="entry name" value="Y_Y_Y"/>
</dbReference>
<dbReference type="CDD" id="cd17574">
    <property type="entry name" value="REC_OmpR"/>
    <property type="match status" value="1"/>
</dbReference>
<feature type="domain" description="HTH araC/xylS-type" evidence="14">
    <location>
        <begin position="1256"/>
        <end position="1355"/>
    </location>
</feature>
<dbReference type="EC" id="2.7.13.3" evidence="2"/>
<keyword evidence="9" id="KW-0805">Transcription regulation</keyword>
<evidence type="ECO:0000256" key="5">
    <source>
        <dbReference type="ARBA" id="ARBA00022741"/>
    </source>
</evidence>
<dbReference type="Pfam" id="PF00512">
    <property type="entry name" value="HisKA"/>
    <property type="match status" value="1"/>
</dbReference>
<dbReference type="SMART" id="SM00448">
    <property type="entry name" value="REC"/>
    <property type="match status" value="1"/>
</dbReference>
<evidence type="ECO:0000256" key="13">
    <source>
        <dbReference type="SAM" id="Phobius"/>
    </source>
</evidence>
<keyword evidence="4" id="KW-0808">Transferase</keyword>
<dbReference type="Gene3D" id="2.60.40.10">
    <property type="entry name" value="Immunoglobulins"/>
    <property type="match status" value="1"/>
</dbReference>
<dbReference type="SUPFAM" id="SSF55874">
    <property type="entry name" value="ATPase domain of HSP90 chaperone/DNA topoisomerase II/histidine kinase"/>
    <property type="match status" value="1"/>
</dbReference>
<dbReference type="InterPro" id="IPR011006">
    <property type="entry name" value="CheY-like_superfamily"/>
</dbReference>
<dbReference type="CDD" id="cd00082">
    <property type="entry name" value="HisKA"/>
    <property type="match status" value="1"/>
</dbReference>
<dbReference type="Gene3D" id="1.10.287.130">
    <property type="match status" value="1"/>
</dbReference>
<reference evidence="19" key="1">
    <citation type="submission" date="2021-09" db="EMBL/GenBank/DDBJ databases">
        <title>Fulvivirga sp. isolated from coastal sediment.</title>
        <authorList>
            <person name="Yu H."/>
        </authorList>
    </citation>
    <scope>NUCLEOTIDE SEQUENCE</scope>
    <source>
        <strain evidence="19">1062</strain>
    </source>
</reference>
<keyword evidence="13" id="KW-1133">Transmembrane helix</keyword>
<comment type="caution">
    <text evidence="19">The sequence shown here is derived from an EMBL/GenBank/DDBJ whole genome shotgun (WGS) entry which is preliminary data.</text>
</comment>
<evidence type="ECO:0000256" key="2">
    <source>
        <dbReference type="ARBA" id="ARBA00012438"/>
    </source>
</evidence>
<dbReference type="InterPro" id="IPR003594">
    <property type="entry name" value="HATPase_dom"/>
</dbReference>
<feature type="transmembrane region" description="Helical" evidence="13">
    <location>
        <begin position="795"/>
        <end position="817"/>
    </location>
</feature>
<dbReference type="FunFam" id="3.30.565.10:FF:000037">
    <property type="entry name" value="Hybrid sensor histidine kinase/response regulator"/>
    <property type="match status" value="1"/>
</dbReference>
<dbReference type="SMART" id="SM00342">
    <property type="entry name" value="HTH_ARAC"/>
    <property type="match status" value="1"/>
</dbReference>
<evidence type="ECO:0000313" key="20">
    <source>
        <dbReference type="Proteomes" id="UP001139409"/>
    </source>
</evidence>
<dbReference type="CDD" id="cd16922">
    <property type="entry name" value="HATPase_EvgS-ArcB-TorS-like"/>
    <property type="match status" value="1"/>
</dbReference>
<dbReference type="PROSITE" id="PS00041">
    <property type="entry name" value="HTH_ARAC_FAMILY_1"/>
    <property type="match status" value="1"/>
</dbReference>
<evidence type="ECO:0000313" key="17">
    <source>
        <dbReference type="EMBL" id="MCA6075031.1"/>
    </source>
</evidence>
<keyword evidence="8" id="KW-0902">Two-component regulatory system</keyword>
<dbReference type="RefSeq" id="WP_225698137.1">
    <property type="nucleotide sequence ID" value="NZ_JAIXNE010000002.1"/>
</dbReference>
<dbReference type="InterPro" id="IPR018060">
    <property type="entry name" value="HTH_AraC"/>
</dbReference>
<dbReference type="PROSITE" id="PS50109">
    <property type="entry name" value="HIS_KIN"/>
    <property type="match status" value="1"/>
</dbReference>
<dbReference type="Gene3D" id="2.130.10.10">
    <property type="entry name" value="YVTN repeat-like/Quinoprotein amine dehydrogenase"/>
    <property type="match status" value="3"/>
</dbReference>
<name>A0A9X1HT55_9BACT</name>
<dbReference type="InterPro" id="IPR018062">
    <property type="entry name" value="HTH_AraC-typ_CS"/>
</dbReference>
<dbReference type="InterPro" id="IPR003661">
    <property type="entry name" value="HisK_dim/P_dom"/>
</dbReference>
<evidence type="ECO:0000256" key="4">
    <source>
        <dbReference type="ARBA" id="ARBA00022679"/>
    </source>
</evidence>
<evidence type="ECO:0000256" key="11">
    <source>
        <dbReference type="ARBA" id="ARBA00023163"/>
    </source>
</evidence>
<feature type="modified residue" description="4-aspartylphosphate" evidence="12">
    <location>
        <position position="1158"/>
    </location>
</feature>
<keyword evidence="7" id="KW-0067">ATP-binding</keyword>
<feature type="domain" description="Response regulatory" evidence="16">
    <location>
        <begin position="1110"/>
        <end position="1225"/>
    </location>
</feature>
<dbReference type="Pfam" id="PF02518">
    <property type="entry name" value="HATPase_c"/>
    <property type="match status" value="1"/>
</dbReference>
<keyword evidence="13" id="KW-0472">Membrane</keyword>
<evidence type="ECO:0000259" key="14">
    <source>
        <dbReference type="PROSITE" id="PS01124"/>
    </source>
</evidence>
<keyword evidence="10" id="KW-0238">DNA-binding</keyword>
<evidence type="ECO:0000259" key="16">
    <source>
        <dbReference type="PROSITE" id="PS50110"/>
    </source>
</evidence>
<dbReference type="InterPro" id="IPR005467">
    <property type="entry name" value="His_kinase_dom"/>
</dbReference>
<dbReference type="SMART" id="SM00387">
    <property type="entry name" value="HATPase_c"/>
    <property type="match status" value="1"/>
</dbReference>
<keyword evidence="3 12" id="KW-0597">Phosphoprotein</keyword>
<keyword evidence="6" id="KW-0418">Kinase</keyword>
<dbReference type="PANTHER" id="PTHR43547:SF2">
    <property type="entry name" value="HYBRID SIGNAL TRANSDUCTION HISTIDINE KINASE C"/>
    <property type="match status" value="1"/>
</dbReference>
<evidence type="ECO:0000256" key="7">
    <source>
        <dbReference type="ARBA" id="ARBA00022840"/>
    </source>
</evidence>
<dbReference type="PROSITE" id="PS01124">
    <property type="entry name" value="HTH_ARAC_FAMILY_2"/>
    <property type="match status" value="1"/>
</dbReference>
<dbReference type="EMBL" id="JAIXNE010000002">
    <property type="protein sequence ID" value="MCA6075031.1"/>
    <property type="molecule type" value="Genomic_DNA"/>
</dbReference>
<dbReference type="PROSITE" id="PS50110">
    <property type="entry name" value="RESPONSE_REGULATORY"/>
    <property type="match status" value="1"/>
</dbReference>
<dbReference type="SUPFAM" id="SSF46689">
    <property type="entry name" value="Homeodomain-like"/>
    <property type="match status" value="1"/>
</dbReference>
<dbReference type="InterPro" id="IPR013783">
    <property type="entry name" value="Ig-like_fold"/>
</dbReference>
<accession>A0A9X1HT55</accession>
<dbReference type="InterPro" id="IPR015943">
    <property type="entry name" value="WD40/YVTN_repeat-like_dom_sf"/>
</dbReference>
<protein>
    <recommendedName>
        <fullName evidence="2">histidine kinase</fullName>
        <ecNumber evidence="2">2.7.13.3</ecNumber>
    </recommendedName>
</protein>
<evidence type="ECO:0000256" key="9">
    <source>
        <dbReference type="ARBA" id="ARBA00023015"/>
    </source>
</evidence>
<dbReference type="GO" id="GO:0005524">
    <property type="term" value="F:ATP binding"/>
    <property type="evidence" value="ECO:0007669"/>
    <property type="project" value="UniProtKB-KW"/>
</dbReference>
<proteinExistence type="predicted"/>
<dbReference type="SUPFAM" id="SSF63829">
    <property type="entry name" value="Calcium-dependent phosphotriesterase"/>
    <property type="match status" value="2"/>
</dbReference>
<evidence type="ECO:0000256" key="10">
    <source>
        <dbReference type="ARBA" id="ARBA00023125"/>
    </source>
</evidence>
<dbReference type="InterPro" id="IPR036890">
    <property type="entry name" value="HATPase_C_sf"/>
</dbReference>
<keyword evidence="5" id="KW-0547">Nucleotide-binding</keyword>
<dbReference type="GO" id="GO:0043565">
    <property type="term" value="F:sequence-specific DNA binding"/>
    <property type="evidence" value="ECO:0007669"/>
    <property type="project" value="InterPro"/>
</dbReference>
<dbReference type="EMBL" id="JAIXNE010000004">
    <property type="protein sequence ID" value="MCA6077336.1"/>
    <property type="molecule type" value="Genomic_DNA"/>
</dbReference>
<organism evidence="19 20">
    <name type="scientific">Fulvivirga sedimenti</name>
    <dbReference type="NCBI Taxonomy" id="2879465"/>
    <lineage>
        <taxon>Bacteria</taxon>
        <taxon>Pseudomonadati</taxon>
        <taxon>Bacteroidota</taxon>
        <taxon>Cytophagia</taxon>
        <taxon>Cytophagales</taxon>
        <taxon>Fulvivirgaceae</taxon>
        <taxon>Fulvivirga</taxon>
    </lineage>
</organism>
<keyword evidence="20" id="KW-1185">Reference proteome</keyword>
<dbReference type="Gene3D" id="1.10.10.60">
    <property type="entry name" value="Homeodomain-like"/>
    <property type="match status" value="1"/>
</dbReference>
<dbReference type="Gene3D" id="3.40.50.2300">
    <property type="match status" value="1"/>
</dbReference>
<comment type="catalytic activity">
    <reaction evidence="1">
        <text>ATP + protein L-histidine = ADP + protein N-phospho-L-histidine.</text>
        <dbReference type="EC" id="2.7.13.3"/>
    </reaction>
</comment>
<dbReference type="SUPFAM" id="SSF52172">
    <property type="entry name" value="CheY-like"/>
    <property type="match status" value="1"/>
</dbReference>
<dbReference type="GO" id="GO:0003700">
    <property type="term" value="F:DNA-binding transcription factor activity"/>
    <property type="evidence" value="ECO:0007669"/>
    <property type="project" value="InterPro"/>
</dbReference>
<dbReference type="GO" id="GO:0000155">
    <property type="term" value="F:phosphorelay sensor kinase activity"/>
    <property type="evidence" value="ECO:0007669"/>
    <property type="project" value="InterPro"/>
</dbReference>
<dbReference type="Gene3D" id="3.30.565.10">
    <property type="entry name" value="Histidine kinase-like ATPase, C-terminal domain"/>
    <property type="match status" value="1"/>
</dbReference>
<dbReference type="InterPro" id="IPR001789">
    <property type="entry name" value="Sig_transdc_resp-reg_receiver"/>
</dbReference>
<dbReference type="Pfam" id="PF07495">
    <property type="entry name" value="Y_Y_Y"/>
    <property type="match status" value="1"/>
</dbReference>
<evidence type="ECO:0000256" key="8">
    <source>
        <dbReference type="ARBA" id="ARBA00023012"/>
    </source>
</evidence>
<dbReference type="Pfam" id="PF00072">
    <property type="entry name" value="Response_reg"/>
    <property type="match status" value="1"/>
</dbReference>
<feature type="domain" description="Histidine kinase" evidence="15">
    <location>
        <begin position="846"/>
        <end position="1070"/>
    </location>
</feature>
<evidence type="ECO:0000256" key="6">
    <source>
        <dbReference type="ARBA" id="ARBA00022777"/>
    </source>
</evidence>
<dbReference type="SUPFAM" id="SSF47384">
    <property type="entry name" value="Homodimeric domain of signal transducing histidine kinase"/>
    <property type="match status" value="1"/>
</dbReference>
<evidence type="ECO:0000256" key="1">
    <source>
        <dbReference type="ARBA" id="ARBA00000085"/>
    </source>
</evidence>
<dbReference type="PRINTS" id="PR00344">
    <property type="entry name" value="BCTRLSENSOR"/>
</dbReference>
<evidence type="ECO:0000259" key="15">
    <source>
        <dbReference type="PROSITE" id="PS50109"/>
    </source>
</evidence>
<dbReference type="EMBL" id="JAIXNE010000003">
    <property type="protein sequence ID" value="MCA6076208.1"/>
    <property type="molecule type" value="Genomic_DNA"/>
</dbReference>
<gene>
    <name evidence="17" type="ORF">LDX50_09130</name>
    <name evidence="18" type="ORF">LDX50_15100</name>
    <name evidence="19" type="ORF">LDX50_20820</name>
</gene>
<evidence type="ECO:0000256" key="3">
    <source>
        <dbReference type="ARBA" id="ARBA00022553"/>
    </source>
</evidence>
<dbReference type="InterPro" id="IPR036097">
    <property type="entry name" value="HisK_dim/P_sf"/>
</dbReference>
<dbReference type="InterPro" id="IPR009057">
    <property type="entry name" value="Homeodomain-like_sf"/>
</dbReference>
<dbReference type="Proteomes" id="UP001139409">
    <property type="component" value="Unassembled WGS sequence"/>
</dbReference>
<sequence>MKNDCRVLLVESMVFKQSKLTALLWFTIHLGCIYTTSAQSNIEITHRTTDYGKNFRWVYDITQDDDGFIWLANHTGLRRYDGENFITWQHSDNDSATLSTNTIIRVSKDQQGNIWAYGNDGVFNKLELASGKITRVQHTFDEGNLNAEMKHFGPLSNDDFIALYYQSGTNTIWRYNPAKNKFENILNIPVAGTTLEYFTERSDGKLWLWGMGAGYYLADISNNTIEYFPVNANGYAIPVDKDRKFWYPSNNVDPLNEALLNFSLPDDIDVSKIERVQLDNAGNIWFYHGEGDVYQYDVNSRTLERFVDPMFKRSNGVQLMYHFFEDQDGGFWNGHFFGAVRFKKREKLFNTYFNQASPSESIRAFSAREIIELSPDVLLVKENEQDLYTVNLVTGETTQIKRQYRTSSGENISKWFYSMVLNRDGYLWTNQADKLIKTNIVTGAEEVYAIPVSPLAENFTENAFQKYWPRIFEDASGKLWWCGPGDISIFDRKNKKMIPADLRPGPAAVHADFKFARYDPVHDAIYGSYDQGIYLIDCSRQEVSLLEVYSIQEGYDIMITSVLNWNDEFWLSTNKGLIRYNPQTGDRQFYTRKDGLPSNVVYNVLGSKDHLWLATRDGLCQLDPYENVMVNYYQEQGLASDEFNLWSCHKTSSGRLFFGGPNGIVGFNPENFKMTTGKKGQLNLVGISKYNQKEDALINIPNLPYTIADKIIFNANERTITFRYTHTIYGDEFSSNYSHILEGLDNQWIDDGFRNEARYLEIPPGDYIFHAKAVGPNNISALNEIAIPISIKQYWYLRWWAVLIYIFIVAAAIYFIYRMLLKRNLEKEEALRMKELDEVKTKMYTNITHEFRTPLTVMLGMNDAAKEYAEEGETDKVLHAVEMIDRNGKNLLNLINQMLELSKLEAGVLSVNNQQGNIVDYLKYRMESFQSYGEAKQVQIYFDPEEEEIIMDFDVDKISYIVGNLVSNAIKFTPGSGNVYVQVRKTFADQGQPFLEFKVRDTGIGIEADKINRIFDRFYQVDDSNIRKGEGTGIGLSLVKQLVKLLNGNIQVESTIDEGSEFTVLLPITQDAQIAEMIPLENARDEWSESISNFIETEMDSAHEDMDKPLVLIVEDNADVAHYIGASIKEGYQTIRATNGVEGIEKAIELIPDIIISDIMMPEKDGFELCETLKKDERTSHIPIILLTGKADGDSKIQGLEHGADVYLSKPFNRKELLIRLKNLLALRAEIQKHYSESDFSKPVSGLSGTENAFLLKIRNVILENIEHEDFNITKLCDLVHLSRPQLHRKLVAITGESTSNLIRKVQLEKARELLSSGEFNVSEVAYQTGFKTQAHFSRVFSEALGAPPSSYVKK</sequence>
<dbReference type="InterPro" id="IPR004358">
    <property type="entry name" value="Sig_transdc_His_kin-like_C"/>
</dbReference>
<dbReference type="Pfam" id="PF12833">
    <property type="entry name" value="HTH_18"/>
    <property type="match status" value="1"/>
</dbReference>
<evidence type="ECO:0000313" key="18">
    <source>
        <dbReference type="EMBL" id="MCA6076208.1"/>
    </source>
</evidence>
<dbReference type="PANTHER" id="PTHR43547">
    <property type="entry name" value="TWO-COMPONENT HISTIDINE KINASE"/>
    <property type="match status" value="1"/>
</dbReference>
<evidence type="ECO:0000256" key="12">
    <source>
        <dbReference type="PROSITE-ProRule" id="PRU00169"/>
    </source>
</evidence>
<dbReference type="SMART" id="SM00388">
    <property type="entry name" value="HisKA"/>
    <property type="match status" value="1"/>
</dbReference>
<evidence type="ECO:0000313" key="19">
    <source>
        <dbReference type="EMBL" id="MCA6077336.1"/>
    </source>
</evidence>
<keyword evidence="11" id="KW-0804">Transcription</keyword>